<feature type="chain" id="PRO_5042100798" description="Peptide deformylase" evidence="5">
    <location>
        <begin position="23"/>
        <end position="414"/>
    </location>
</feature>
<feature type="compositionally biased region" description="Low complexity" evidence="4">
    <location>
        <begin position="331"/>
        <end position="349"/>
    </location>
</feature>
<feature type="signal peptide" evidence="5">
    <location>
        <begin position="1"/>
        <end position="22"/>
    </location>
</feature>
<dbReference type="EMBL" id="BLLK01000019">
    <property type="protein sequence ID" value="GFH43810.1"/>
    <property type="molecule type" value="Genomic_DNA"/>
</dbReference>
<comment type="catalytic activity">
    <reaction evidence="3">
        <text>N-terminal N-formyl-L-methionyl-[peptide] + H2O = N-terminal L-methionyl-[peptide] + formate</text>
        <dbReference type="Rhea" id="RHEA:24420"/>
        <dbReference type="Rhea" id="RHEA-COMP:10639"/>
        <dbReference type="Rhea" id="RHEA-COMP:10640"/>
        <dbReference type="ChEBI" id="CHEBI:15377"/>
        <dbReference type="ChEBI" id="CHEBI:15740"/>
        <dbReference type="ChEBI" id="CHEBI:49298"/>
        <dbReference type="ChEBI" id="CHEBI:64731"/>
        <dbReference type="EC" id="3.5.1.88"/>
    </reaction>
</comment>
<evidence type="ECO:0000313" key="6">
    <source>
        <dbReference type="EMBL" id="GFH43810.1"/>
    </source>
</evidence>
<organism evidence="6 7">
    <name type="scientific">Chaetoceros tenuissimus</name>
    <dbReference type="NCBI Taxonomy" id="426638"/>
    <lineage>
        <taxon>Eukaryota</taxon>
        <taxon>Sar</taxon>
        <taxon>Stramenopiles</taxon>
        <taxon>Ochrophyta</taxon>
        <taxon>Bacillariophyta</taxon>
        <taxon>Coscinodiscophyceae</taxon>
        <taxon>Chaetocerotophycidae</taxon>
        <taxon>Chaetocerotales</taxon>
        <taxon>Chaetocerotaceae</taxon>
        <taxon>Chaetoceros</taxon>
    </lineage>
</organism>
<dbReference type="Gene3D" id="3.90.45.10">
    <property type="entry name" value="Peptide deformylase"/>
    <property type="match status" value="1"/>
</dbReference>
<gene>
    <name evidence="6" type="ORF">CTEN210_00283</name>
</gene>
<name>A0AAD3CEV6_9STRA</name>
<accession>A0AAD3CEV6</accession>
<comment type="function">
    <text evidence="3">Removes the formyl group from the N-terminal Met of newly synthesized proteins.</text>
</comment>
<comment type="caution">
    <text evidence="6">The sequence shown here is derived from an EMBL/GenBank/DDBJ whole genome shotgun (WGS) entry which is preliminary data.</text>
</comment>
<feature type="region of interest" description="Disordered" evidence="4">
    <location>
        <begin position="327"/>
        <end position="349"/>
    </location>
</feature>
<dbReference type="Pfam" id="PF01327">
    <property type="entry name" value="Pep_deformylase"/>
    <property type="match status" value="1"/>
</dbReference>
<dbReference type="HAMAP" id="MF_00163">
    <property type="entry name" value="Pep_deformylase"/>
    <property type="match status" value="1"/>
</dbReference>
<reference evidence="6 7" key="1">
    <citation type="journal article" date="2021" name="Sci. Rep.">
        <title>The genome of the diatom Chaetoceros tenuissimus carries an ancient integrated fragment of an extant virus.</title>
        <authorList>
            <person name="Hongo Y."/>
            <person name="Kimura K."/>
            <person name="Takaki Y."/>
            <person name="Yoshida Y."/>
            <person name="Baba S."/>
            <person name="Kobayashi G."/>
            <person name="Nagasaki K."/>
            <person name="Hano T."/>
            <person name="Tomaru Y."/>
        </authorList>
    </citation>
    <scope>NUCLEOTIDE SEQUENCE [LARGE SCALE GENOMIC DNA]</scope>
    <source>
        <strain evidence="6 7">NIES-3715</strain>
    </source>
</reference>
<evidence type="ECO:0000256" key="4">
    <source>
        <dbReference type="SAM" id="MobiDB-lite"/>
    </source>
</evidence>
<evidence type="ECO:0000256" key="2">
    <source>
        <dbReference type="ARBA" id="ARBA00012175"/>
    </source>
</evidence>
<dbReference type="InterPro" id="IPR023635">
    <property type="entry name" value="Peptide_deformylase"/>
</dbReference>
<dbReference type="PANTHER" id="PTHR10458">
    <property type="entry name" value="PEPTIDE DEFORMYLASE"/>
    <property type="match status" value="1"/>
</dbReference>
<dbReference type="InterPro" id="IPR036821">
    <property type="entry name" value="Peptide_deformylase_sf"/>
</dbReference>
<keyword evidence="3" id="KW-0648">Protein biosynthesis</keyword>
<evidence type="ECO:0000256" key="3">
    <source>
        <dbReference type="RuleBase" id="RU362111"/>
    </source>
</evidence>
<proteinExistence type="inferred from homology"/>
<dbReference type="GO" id="GO:0006412">
    <property type="term" value="P:translation"/>
    <property type="evidence" value="ECO:0007669"/>
    <property type="project" value="UniProtKB-KW"/>
</dbReference>
<evidence type="ECO:0000256" key="1">
    <source>
        <dbReference type="ARBA" id="ARBA00010759"/>
    </source>
</evidence>
<dbReference type="AlphaFoldDB" id="A0AAD3CEV6"/>
<sequence>MSSSYALLCCLEMFLLVITVNSFQIANHHGRIFKQKITRLSATTRRKHLENISSIIFSSAASPLIASAKDSEINLENFSYNSQWTGTALKLLSPKQASELPNDVYDMGRWPDPILRRPATRSNINSLDVYSIAKKLRITARVNKAVGLAAQQCGIDFSIIFLDDAKYFKSPKRKMMDEGGLFLINPRIIDRSSEMDMKVWREECLVLPPSFRATVLRDAKVLVQYENLEGNTKEISLHGEQARCLQHELDHDRGILITDHVSLEDLENDVMRNIESTGHDERQLLAYSRFIDDPIDNGSGSKDLFLTKNEEGKFSDTFREWVVPPANAEGSDTSTNSSPTNFNTNSNTNQAPVVEECDEDCKQKRLERIKERRAMMQQSRSTGRAEVFELSKQRAALYGTTYQGASCPPGIPCI</sequence>
<evidence type="ECO:0000256" key="5">
    <source>
        <dbReference type="SAM" id="SignalP"/>
    </source>
</evidence>
<keyword evidence="7" id="KW-1185">Reference proteome</keyword>
<dbReference type="GO" id="GO:0042586">
    <property type="term" value="F:peptide deformylase activity"/>
    <property type="evidence" value="ECO:0007669"/>
    <property type="project" value="UniProtKB-EC"/>
</dbReference>
<dbReference type="GO" id="GO:0046872">
    <property type="term" value="F:metal ion binding"/>
    <property type="evidence" value="ECO:0007669"/>
    <property type="project" value="UniProtKB-KW"/>
</dbReference>
<protein>
    <recommendedName>
        <fullName evidence="2 3">Peptide deformylase</fullName>
        <ecNumber evidence="2 3">3.5.1.88</ecNumber>
    </recommendedName>
</protein>
<keyword evidence="5" id="KW-0732">Signal</keyword>
<keyword evidence="3" id="KW-0378">Hydrolase</keyword>
<dbReference type="EC" id="3.5.1.88" evidence="2 3"/>
<dbReference type="SUPFAM" id="SSF56420">
    <property type="entry name" value="Peptide deformylase"/>
    <property type="match status" value="1"/>
</dbReference>
<dbReference type="Proteomes" id="UP001054902">
    <property type="component" value="Unassembled WGS sequence"/>
</dbReference>
<dbReference type="PRINTS" id="PR01576">
    <property type="entry name" value="PDEFORMYLASE"/>
</dbReference>
<comment type="similarity">
    <text evidence="1 3">Belongs to the polypeptide deformylase family.</text>
</comment>
<evidence type="ECO:0000313" key="7">
    <source>
        <dbReference type="Proteomes" id="UP001054902"/>
    </source>
</evidence>
<dbReference type="PANTHER" id="PTHR10458:SF22">
    <property type="entry name" value="PEPTIDE DEFORMYLASE"/>
    <property type="match status" value="1"/>
</dbReference>
<keyword evidence="3" id="KW-0479">Metal-binding</keyword>